<evidence type="ECO:0000313" key="1">
    <source>
        <dbReference type="EMBL" id="RVU38893.1"/>
    </source>
</evidence>
<comment type="caution">
    <text evidence="1">The sequence shown here is derived from an EMBL/GenBank/DDBJ whole genome shotgun (WGS) entry which is preliminary data.</text>
</comment>
<dbReference type="InterPro" id="IPR009922">
    <property type="entry name" value="DUF1457"/>
</dbReference>
<reference evidence="2" key="1">
    <citation type="submission" date="2019-01" db="EMBL/GenBank/DDBJ databases">
        <title>Gri0909 isolated from a small marine red alga.</title>
        <authorList>
            <person name="Kim J."/>
            <person name="Jeong S.E."/>
            <person name="Jeon C.O."/>
        </authorList>
    </citation>
    <scope>NUCLEOTIDE SEQUENCE [LARGE SCALE GENOMIC DNA]</scope>
    <source>
        <strain evidence="2">Gri0909</strain>
    </source>
</reference>
<organism evidence="1 2">
    <name type="scientific">Hwanghaeella grinnelliae</name>
    <dbReference type="NCBI Taxonomy" id="2500179"/>
    <lineage>
        <taxon>Bacteria</taxon>
        <taxon>Pseudomonadati</taxon>
        <taxon>Pseudomonadota</taxon>
        <taxon>Alphaproteobacteria</taxon>
        <taxon>Rhodospirillales</taxon>
        <taxon>Rhodospirillaceae</taxon>
        <taxon>Hwanghaeella</taxon>
    </lineage>
</organism>
<dbReference type="AlphaFoldDB" id="A0A437QWS1"/>
<protein>
    <submittedName>
        <fullName evidence="1">PAS domain-containing protein</fullName>
    </submittedName>
</protein>
<evidence type="ECO:0000313" key="2">
    <source>
        <dbReference type="Proteomes" id="UP000287447"/>
    </source>
</evidence>
<dbReference type="Proteomes" id="UP000287447">
    <property type="component" value="Unassembled WGS sequence"/>
</dbReference>
<sequence>MNHNRLGAIGRPAGELLPPGTDSRLLTFFDSWRSCRKGALLPMKRDFDPSQISSLLRYAWLYRYEPQIGDFLCLLAGEDVNQAWGRSIRGKTLAEIVGEDEHPAILQRWREVLDVPLVQYGQRDEQLSNLSLWKAERLLMPLSTDGEQADHIIGVSLYSLATGNVPVRTSINEGKFRLRCDEV</sequence>
<dbReference type="Pfam" id="PF07310">
    <property type="entry name" value="PAS_5"/>
    <property type="match status" value="1"/>
</dbReference>
<proteinExistence type="predicted"/>
<keyword evidence="2" id="KW-1185">Reference proteome</keyword>
<accession>A0A437QWS1</accession>
<gene>
    <name evidence="1" type="ORF">EOI86_06400</name>
</gene>
<name>A0A437QWS1_9PROT</name>
<dbReference type="EMBL" id="SADE01000001">
    <property type="protein sequence ID" value="RVU38893.1"/>
    <property type="molecule type" value="Genomic_DNA"/>
</dbReference>